<feature type="site" description="Transition state stabilizer" evidence="7">
    <location>
        <position position="27"/>
    </location>
</feature>
<dbReference type="GO" id="GO:0019288">
    <property type="term" value="P:isopentenyl diphosphate biosynthetic process, methylerythritol 4-phosphate pathway"/>
    <property type="evidence" value="ECO:0007669"/>
    <property type="project" value="UniProtKB-UniRule"/>
</dbReference>
<dbReference type="InterPro" id="IPR018294">
    <property type="entry name" value="ISPD_synthase_CS"/>
</dbReference>
<dbReference type="InterPro" id="IPR034683">
    <property type="entry name" value="IspD/TarI"/>
</dbReference>
<accession>A0A369BBM5</accession>
<dbReference type="NCBIfam" id="TIGR00453">
    <property type="entry name" value="ispD"/>
    <property type="match status" value="1"/>
</dbReference>
<keyword evidence="9" id="KW-1185">Reference proteome</keyword>
<evidence type="ECO:0000256" key="7">
    <source>
        <dbReference type="HAMAP-Rule" id="MF_00108"/>
    </source>
</evidence>
<evidence type="ECO:0000256" key="6">
    <source>
        <dbReference type="ARBA" id="ARBA00023229"/>
    </source>
</evidence>
<evidence type="ECO:0000256" key="3">
    <source>
        <dbReference type="ARBA" id="ARBA00009789"/>
    </source>
</evidence>
<comment type="pathway">
    <text evidence="2 7">Isoprenoid biosynthesis; isopentenyl diphosphate biosynthesis via DXP pathway; isopentenyl diphosphate from 1-deoxy-D-xylulose 5-phosphate: step 2/6.</text>
</comment>
<evidence type="ECO:0000313" key="8">
    <source>
        <dbReference type="EMBL" id="RCX18811.1"/>
    </source>
</evidence>
<keyword evidence="4 7" id="KW-0808">Transferase</keyword>
<evidence type="ECO:0000256" key="4">
    <source>
        <dbReference type="ARBA" id="ARBA00022679"/>
    </source>
</evidence>
<evidence type="ECO:0000256" key="2">
    <source>
        <dbReference type="ARBA" id="ARBA00004787"/>
    </source>
</evidence>
<dbReference type="InterPro" id="IPR050088">
    <property type="entry name" value="IspD/TarI_cytidylyltransf_bact"/>
</dbReference>
<dbReference type="FunFam" id="3.90.550.10:FF:000003">
    <property type="entry name" value="2-C-methyl-D-erythritol 4-phosphate cytidylyltransferase"/>
    <property type="match status" value="1"/>
</dbReference>
<proteinExistence type="inferred from homology"/>
<dbReference type="OrthoDB" id="9806837at2"/>
<dbReference type="PROSITE" id="PS01295">
    <property type="entry name" value="ISPD"/>
    <property type="match status" value="1"/>
</dbReference>
<dbReference type="CDD" id="cd02516">
    <property type="entry name" value="CDP-ME_synthetase"/>
    <property type="match status" value="1"/>
</dbReference>
<evidence type="ECO:0000313" key="9">
    <source>
        <dbReference type="Proteomes" id="UP000253034"/>
    </source>
</evidence>
<sequence>MPNKKLCAGAVIVAAGRGARMNTDINKQYIEIAEKPILARTVEVFESCRHIDEIVLVVNESDIIYCKQNIVDMCGAVKVKTIVSGGEERQASVYNGLCEIDKACDVVVIHDGARPFVTHKIISDSIEAADRYGASCVAVAVKDTIKAGDKEGFISSTLERSVLWSVQTPQSFRYRLIMDAHIKAAEEGFYGTDDAVLVERLGVRTRLVMGSYENIKITTQEDLVAGEAIVRSREARHRKE</sequence>
<dbReference type="Gene3D" id="3.90.550.10">
    <property type="entry name" value="Spore Coat Polysaccharide Biosynthesis Protein SpsA, Chain A"/>
    <property type="match status" value="1"/>
</dbReference>
<gene>
    <name evidence="7" type="primary">ispD</name>
    <name evidence="8" type="ORF">DFR58_10480</name>
</gene>
<organism evidence="8 9">
    <name type="scientific">Anaerobacterium chartisolvens</name>
    <dbReference type="NCBI Taxonomy" id="1297424"/>
    <lineage>
        <taxon>Bacteria</taxon>
        <taxon>Bacillati</taxon>
        <taxon>Bacillota</taxon>
        <taxon>Clostridia</taxon>
        <taxon>Eubacteriales</taxon>
        <taxon>Oscillospiraceae</taxon>
        <taxon>Anaerobacterium</taxon>
    </lineage>
</organism>
<feature type="site" description="Transition state stabilizer" evidence="7">
    <location>
        <position position="20"/>
    </location>
</feature>
<comment type="similarity">
    <text evidence="3 7">Belongs to the IspD/TarI cytidylyltransferase family. IspD subfamily.</text>
</comment>
<dbReference type="RefSeq" id="WP_114296660.1">
    <property type="nucleotide sequence ID" value="NZ_QPJT01000004.1"/>
</dbReference>
<dbReference type="InterPro" id="IPR029044">
    <property type="entry name" value="Nucleotide-diphossugar_trans"/>
</dbReference>
<dbReference type="HAMAP" id="MF_00108">
    <property type="entry name" value="IspD"/>
    <property type="match status" value="1"/>
</dbReference>
<name>A0A369BBM5_9FIRM</name>
<dbReference type="Pfam" id="PF01128">
    <property type="entry name" value="IspD"/>
    <property type="match status" value="1"/>
</dbReference>
<feature type="site" description="Positions MEP for the nucleophilic attack" evidence="7">
    <location>
        <position position="216"/>
    </location>
</feature>
<evidence type="ECO:0000256" key="5">
    <source>
        <dbReference type="ARBA" id="ARBA00022695"/>
    </source>
</evidence>
<dbReference type="AlphaFoldDB" id="A0A369BBM5"/>
<feature type="site" description="Positions MEP for the nucleophilic attack" evidence="7">
    <location>
        <position position="160"/>
    </location>
</feature>
<dbReference type="EC" id="2.7.7.60" evidence="7"/>
<keyword evidence="6 7" id="KW-0414">Isoprene biosynthesis</keyword>
<evidence type="ECO:0000256" key="1">
    <source>
        <dbReference type="ARBA" id="ARBA00001282"/>
    </source>
</evidence>
<dbReference type="SUPFAM" id="SSF53448">
    <property type="entry name" value="Nucleotide-diphospho-sugar transferases"/>
    <property type="match status" value="1"/>
</dbReference>
<keyword evidence="5 7" id="KW-0548">Nucleotidyltransferase</keyword>
<comment type="function">
    <text evidence="7">Catalyzes the formation of 4-diphosphocytidyl-2-C-methyl-D-erythritol from CTP and 2-C-methyl-D-erythritol 4-phosphate (MEP).</text>
</comment>
<reference evidence="8 9" key="1">
    <citation type="submission" date="2018-07" db="EMBL/GenBank/DDBJ databases">
        <title>Genomic Encyclopedia of Type Strains, Phase IV (KMG-IV): sequencing the most valuable type-strain genomes for metagenomic binning, comparative biology and taxonomic classification.</title>
        <authorList>
            <person name="Goeker M."/>
        </authorList>
    </citation>
    <scope>NUCLEOTIDE SEQUENCE [LARGE SCALE GENOMIC DNA]</scope>
    <source>
        <strain evidence="8 9">DSM 27016</strain>
    </source>
</reference>
<dbReference type="PANTHER" id="PTHR32125:SF4">
    <property type="entry name" value="2-C-METHYL-D-ERYTHRITOL 4-PHOSPHATE CYTIDYLYLTRANSFERASE, CHLOROPLASTIC"/>
    <property type="match status" value="1"/>
</dbReference>
<protein>
    <recommendedName>
        <fullName evidence="7">2-C-methyl-D-erythritol 4-phosphate cytidylyltransferase</fullName>
        <ecNumber evidence="7">2.7.7.60</ecNumber>
    </recommendedName>
    <alternativeName>
        <fullName evidence="7">4-diphosphocytidyl-2C-methyl-D-erythritol synthase</fullName>
    </alternativeName>
    <alternativeName>
        <fullName evidence="7">MEP cytidylyltransferase</fullName>
        <shortName evidence="7">MCT</shortName>
    </alternativeName>
</protein>
<dbReference type="EMBL" id="QPJT01000004">
    <property type="protein sequence ID" value="RCX18811.1"/>
    <property type="molecule type" value="Genomic_DNA"/>
</dbReference>
<dbReference type="Proteomes" id="UP000253034">
    <property type="component" value="Unassembled WGS sequence"/>
</dbReference>
<dbReference type="GO" id="GO:0050518">
    <property type="term" value="F:2-C-methyl-D-erythritol 4-phosphate cytidylyltransferase activity"/>
    <property type="evidence" value="ECO:0007669"/>
    <property type="project" value="UniProtKB-UniRule"/>
</dbReference>
<dbReference type="UniPathway" id="UPA00056">
    <property type="reaction ID" value="UER00093"/>
</dbReference>
<dbReference type="PANTHER" id="PTHR32125">
    <property type="entry name" value="2-C-METHYL-D-ERYTHRITOL 4-PHOSPHATE CYTIDYLYLTRANSFERASE, CHLOROPLASTIC"/>
    <property type="match status" value="1"/>
</dbReference>
<comment type="caution">
    <text evidence="8">The sequence shown here is derived from an EMBL/GenBank/DDBJ whole genome shotgun (WGS) entry which is preliminary data.</text>
</comment>
<comment type="catalytic activity">
    <reaction evidence="1 7">
        <text>2-C-methyl-D-erythritol 4-phosphate + CTP + H(+) = 4-CDP-2-C-methyl-D-erythritol + diphosphate</text>
        <dbReference type="Rhea" id="RHEA:13429"/>
        <dbReference type="ChEBI" id="CHEBI:15378"/>
        <dbReference type="ChEBI" id="CHEBI:33019"/>
        <dbReference type="ChEBI" id="CHEBI:37563"/>
        <dbReference type="ChEBI" id="CHEBI:57823"/>
        <dbReference type="ChEBI" id="CHEBI:58262"/>
        <dbReference type="EC" id="2.7.7.60"/>
    </reaction>
</comment>
<dbReference type="InterPro" id="IPR001228">
    <property type="entry name" value="IspD"/>
</dbReference>